<dbReference type="Proteomes" id="UP001605036">
    <property type="component" value="Unassembled WGS sequence"/>
</dbReference>
<accession>A0ABD1YDM7</accession>
<protein>
    <submittedName>
        <fullName evidence="2">Uncharacterized protein</fullName>
    </submittedName>
</protein>
<gene>
    <name evidence="2" type="ORF">R1flu_013476</name>
</gene>
<evidence type="ECO:0000256" key="1">
    <source>
        <dbReference type="SAM" id="MobiDB-lite"/>
    </source>
</evidence>
<dbReference type="AlphaFoldDB" id="A0ABD1YDM7"/>
<evidence type="ECO:0000313" key="2">
    <source>
        <dbReference type="EMBL" id="KAL2628790.1"/>
    </source>
</evidence>
<feature type="region of interest" description="Disordered" evidence="1">
    <location>
        <begin position="33"/>
        <end position="79"/>
    </location>
</feature>
<name>A0ABD1YDM7_9MARC</name>
<dbReference type="EMBL" id="JBHFFA010000004">
    <property type="protein sequence ID" value="KAL2628790.1"/>
    <property type="molecule type" value="Genomic_DNA"/>
</dbReference>
<reference evidence="2 3" key="1">
    <citation type="submission" date="2024-09" db="EMBL/GenBank/DDBJ databases">
        <title>Chromosome-scale assembly of Riccia fluitans.</title>
        <authorList>
            <person name="Paukszto L."/>
            <person name="Sawicki J."/>
            <person name="Karawczyk K."/>
            <person name="Piernik-Szablinska J."/>
            <person name="Szczecinska M."/>
            <person name="Mazdziarz M."/>
        </authorList>
    </citation>
    <scope>NUCLEOTIDE SEQUENCE [LARGE SCALE GENOMIC DNA]</scope>
    <source>
        <strain evidence="2">Rf_01</strain>
        <tissue evidence="2">Aerial parts of the thallus</tissue>
    </source>
</reference>
<organism evidence="2 3">
    <name type="scientific">Riccia fluitans</name>
    <dbReference type="NCBI Taxonomy" id="41844"/>
    <lineage>
        <taxon>Eukaryota</taxon>
        <taxon>Viridiplantae</taxon>
        <taxon>Streptophyta</taxon>
        <taxon>Embryophyta</taxon>
        <taxon>Marchantiophyta</taxon>
        <taxon>Marchantiopsida</taxon>
        <taxon>Marchantiidae</taxon>
        <taxon>Marchantiales</taxon>
        <taxon>Ricciaceae</taxon>
        <taxon>Riccia</taxon>
    </lineage>
</organism>
<keyword evidence="3" id="KW-1185">Reference proteome</keyword>
<sequence>MKETQQGGKHTSIGVKISIDSITGEAVAEPLTFTQPDKDTSVPVSSGVDVLGSTGGGEDERADKTSNTDKTSSDKDVPN</sequence>
<comment type="caution">
    <text evidence="2">The sequence shown here is derived from an EMBL/GenBank/DDBJ whole genome shotgun (WGS) entry which is preliminary data.</text>
</comment>
<feature type="compositionally biased region" description="Basic and acidic residues" evidence="1">
    <location>
        <begin position="58"/>
        <end position="79"/>
    </location>
</feature>
<evidence type="ECO:0000313" key="3">
    <source>
        <dbReference type="Proteomes" id="UP001605036"/>
    </source>
</evidence>
<proteinExistence type="predicted"/>